<evidence type="ECO:0000313" key="1">
    <source>
        <dbReference type="EMBL" id="KAG6369915.1"/>
    </source>
</evidence>
<gene>
    <name evidence="1" type="ORF">JVT61DRAFT_13382</name>
</gene>
<dbReference type="OrthoDB" id="5125733at2759"/>
<name>A0A8I2YDG2_9AGAM</name>
<dbReference type="Proteomes" id="UP000683000">
    <property type="component" value="Unassembled WGS sequence"/>
</dbReference>
<organism evidence="1 2">
    <name type="scientific">Boletus reticuloceps</name>
    <dbReference type="NCBI Taxonomy" id="495285"/>
    <lineage>
        <taxon>Eukaryota</taxon>
        <taxon>Fungi</taxon>
        <taxon>Dikarya</taxon>
        <taxon>Basidiomycota</taxon>
        <taxon>Agaricomycotina</taxon>
        <taxon>Agaricomycetes</taxon>
        <taxon>Agaricomycetidae</taxon>
        <taxon>Boletales</taxon>
        <taxon>Boletineae</taxon>
        <taxon>Boletaceae</taxon>
        <taxon>Boletoideae</taxon>
        <taxon>Boletus</taxon>
    </lineage>
</organism>
<dbReference type="AlphaFoldDB" id="A0A8I2YDG2"/>
<evidence type="ECO:0000313" key="2">
    <source>
        <dbReference type="Proteomes" id="UP000683000"/>
    </source>
</evidence>
<keyword evidence="2" id="KW-1185">Reference proteome</keyword>
<reference evidence="1" key="1">
    <citation type="submission" date="2021-03" db="EMBL/GenBank/DDBJ databases">
        <title>Evolutionary innovations through gain and loss of genes in the ectomycorrhizal Boletales.</title>
        <authorList>
            <person name="Wu G."/>
            <person name="Miyauchi S."/>
            <person name="Morin E."/>
            <person name="Yang Z.-L."/>
            <person name="Xu J."/>
            <person name="Martin F.M."/>
        </authorList>
    </citation>
    <scope>NUCLEOTIDE SEQUENCE</scope>
    <source>
        <strain evidence="1">BR01</strain>
    </source>
</reference>
<accession>A0A8I2YDG2</accession>
<comment type="caution">
    <text evidence="1">The sequence shown here is derived from an EMBL/GenBank/DDBJ whole genome shotgun (WGS) entry which is preliminary data.</text>
</comment>
<dbReference type="EMBL" id="JAGFBS010000061">
    <property type="protein sequence ID" value="KAG6369915.1"/>
    <property type="molecule type" value="Genomic_DNA"/>
</dbReference>
<protein>
    <submittedName>
        <fullName evidence="1">Uncharacterized protein</fullName>
    </submittedName>
</protein>
<sequence length="138" mass="15407">MSMLSTLIRSGPVSCLKAGDTTVAPPQTEHEFLDTIGGRYVSTQADIHLIRAWLHQCEHKHGEDCMPSLRFPEGDRQPIFVVDVIRSCLVDTPSQCRYVTLNYVWGTTPAFTHLTEKTQDLRKTGSLPADHLQVTQSA</sequence>
<proteinExistence type="predicted"/>